<dbReference type="AlphaFoldDB" id="A0AA39C6B7"/>
<dbReference type="EMBL" id="JAQQBS010001424">
    <property type="protein sequence ID" value="KAK0158419.1"/>
    <property type="molecule type" value="Genomic_DNA"/>
</dbReference>
<dbReference type="Pfam" id="PF13516">
    <property type="entry name" value="LRR_6"/>
    <property type="match status" value="2"/>
</dbReference>
<dbReference type="Pfam" id="PF00560">
    <property type="entry name" value="LRR_1"/>
    <property type="match status" value="1"/>
</dbReference>
<dbReference type="SUPFAM" id="SSF52047">
    <property type="entry name" value="RNI-like"/>
    <property type="match status" value="1"/>
</dbReference>
<dbReference type="Gene3D" id="3.80.10.10">
    <property type="entry name" value="Ribonuclease Inhibitor"/>
    <property type="match status" value="2"/>
</dbReference>
<evidence type="ECO:0008006" key="3">
    <source>
        <dbReference type="Google" id="ProtNLM"/>
    </source>
</evidence>
<evidence type="ECO:0000313" key="1">
    <source>
        <dbReference type="EMBL" id="KAK0158419.1"/>
    </source>
</evidence>
<protein>
    <recommendedName>
        <fullName evidence="3">Leucine-rich repeat-containing protein</fullName>
    </recommendedName>
</protein>
<dbReference type="PANTHER" id="PTHR46984">
    <property type="entry name" value="LEUCINE-RICH REPEAT-CONTAINING PROTEIN 71"/>
    <property type="match status" value="1"/>
</dbReference>
<dbReference type="PANTHER" id="PTHR46984:SF1">
    <property type="entry name" value="LEUCINE-RICH REPEAT-CONTAINING PROTEIN 71"/>
    <property type="match status" value="1"/>
</dbReference>
<name>A0AA39C6B7_9HYME</name>
<gene>
    <name evidence="1" type="ORF">PV328_009422</name>
</gene>
<reference evidence="1" key="2">
    <citation type="submission" date="2023-03" db="EMBL/GenBank/DDBJ databases">
        <authorList>
            <person name="Inwood S.N."/>
            <person name="Skelly J.G."/>
            <person name="Guhlin J."/>
            <person name="Harrop T.W.R."/>
            <person name="Goldson S.G."/>
            <person name="Dearden P.K."/>
        </authorList>
    </citation>
    <scope>NUCLEOTIDE SEQUENCE</scope>
    <source>
        <strain evidence="1">Irish</strain>
        <tissue evidence="1">Whole body</tissue>
    </source>
</reference>
<evidence type="ECO:0000313" key="2">
    <source>
        <dbReference type="Proteomes" id="UP001168990"/>
    </source>
</evidence>
<dbReference type="SMART" id="SM00368">
    <property type="entry name" value="LRR_RI"/>
    <property type="match status" value="3"/>
</dbReference>
<dbReference type="InterPro" id="IPR001611">
    <property type="entry name" value="Leu-rich_rpt"/>
</dbReference>
<keyword evidence="2" id="KW-1185">Reference proteome</keyword>
<dbReference type="InterPro" id="IPR032675">
    <property type="entry name" value="LRR_dom_sf"/>
</dbReference>
<proteinExistence type="predicted"/>
<reference evidence="1" key="1">
    <citation type="journal article" date="2023" name="bioRxiv">
        <title>Scaffold-level genome assemblies of two parasitoid biocontrol wasps reveal the parthenogenesis mechanism and an associated novel virus.</title>
        <authorList>
            <person name="Inwood S."/>
            <person name="Skelly J."/>
            <person name="Guhlin J."/>
            <person name="Harrop T."/>
            <person name="Goldson S."/>
            <person name="Dearden P."/>
        </authorList>
    </citation>
    <scope>NUCLEOTIDE SEQUENCE</scope>
    <source>
        <strain evidence="1">Irish</strain>
        <tissue evidence="1">Whole body</tissue>
    </source>
</reference>
<dbReference type="Proteomes" id="UP001168990">
    <property type="component" value="Unassembled WGS sequence"/>
</dbReference>
<comment type="caution">
    <text evidence="1">The sequence shown here is derived from an EMBL/GenBank/DDBJ whole genome shotgun (WGS) entry which is preliminary data.</text>
</comment>
<accession>A0AA39C6B7</accession>
<dbReference type="InterPro" id="IPR053040">
    <property type="entry name" value="LRR-containing_protein_71"/>
</dbReference>
<organism evidence="1 2">
    <name type="scientific">Microctonus aethiopoides</name>
    <dbReference type="NCBI Taxonomy" id="144406"/>
    <lineage>
        <taxon>Eukaryota</taxon>
        <taxon>Metazoa</taxon>
        <taxon>Ecdysozoa</taxon>
        <taxon>Arthropoda</taxon>
        <taxon>Hexapoda</taxon>
        <taxon>Insecta</taxon>
        <taxon>Pterygota</taxon>
        <taxon>Neoptera</taxon>
        <taxon>Endopterygota</taxon>
        <taxon>Hymenoptera</taxon>
        <taxon>Apocrita</taxon>
        <taxon>Ichneumonoidea</taxon>
        <taxon>Braconidae</taxon>
        <taxon>Euphorinae</taxon>
        <taxon>Microctonus</taxon>
    </lineage>
</organism>
<sequence length="299" mass="34882">MNPNAHGNHYLLCSRGCKLKYLSIKFCNLGDLGVKKIADELKYQDNIQNLPTLIAINLMHNQITDNGAIYIAKQMLHTNRFPLTHEEIVELRKRKYERLIKQDEKLETLCTLIQDIAEEYKEKEMKNRNIIKEKVKDSSENESFEREIQESNSTSLILESETCKQLMNDLLLDLPEIDLHPFTIESYPIKGAMMSTGNLQLQHLNLSYNHLTVDALKQMIKCIYYHSYMMLNDISRGLLHVNLEGNDIAEDDELWTVFRSLLNDRRGNNKMDEVEKLKPLVPVESETLRRQMTLQSIKK</sequence>